<keyword evidence="2" id="KW-1133">Transmembrane helix</keyword>
<dbReference type="GO" id="GO:0006811">
    <property type="term" value="P:monoatomic ion transport"/>
    <property type="evidence" value="ECO:0007669"/>
    <property type="project" value="InterPro"/>
</dbReference>
<reference evidence="3" key="1">
    <citation type="submission" date="2018-11" db="EMBL/GenBank/DDBJ databases">
        <authorList>
            <consortium name="Pathogen Informatics"/>
        </authorList>
    </citation>
    <scope>NUCLEOTIDE SEQUENCE</scope>
</reference>
<proteinExistence type="predicted"/>
<keyword evidence="2" id="KW-0472">Membrane</keyword>
<protein>
    <recommendedName>
        <fullName evidence="5">Neurotransmitter-gated ion-channel transmembrane domain-containing protein</fullName>
    </recommendedName>
</protein>
<feature type="transmembrane region" description="Helical" evidence="2">
    <location>
        <begin position="189"/>
        <end position="207"/>
    </location>
</feature>
<name>A0A3S5BV98_9PLAT</name>
<keyword evidence="4" id="KW-1185">Reference proteome</keyword>
<evidence type="ECO:0000256" key="1">
    <source>
        <dbReference type="SAM" id="MobiDB-lite"/>
    </source>
</evidence>
<dbReference type="AlphaFoldDB" id="A0A3S5BV98"/>
<dbReference type="OrthoDB" id="5975154at2759"/>
<evidence type="ECO:0000313" key="4">
    <source>
        <dbReference type="Proteomes" id="UP000784294"/>
    </source>
</evidence>
<sequence>MVAFLTCFDVSKKLDALSSLNSSRDLLTACLCSGGRLSRTGVTIQTTYPHSCGQTGLSLCPEWPKRTSLHRSACQQLKSGQYRRGDCPCHHHDNQPGNHSHPHIHPHPRASSTKKAISHPIPIPAGDAHGGCRSRLRPQKMHRQVPHLASDVAEIAQYIRQLQVIHSKAERQQRITAEWRAVGVLLDRVFFLLYFFGIILSIVFFFPKSGDEVNEESYTNLA</sequence>
<feature type="region of interest" description="Disordered" evidence="1">
    <location>
        <begin position="88"/>
        <end position="115"/>
    </location>
</feature>
<dbReference type="Proteomes" id="UP000784294">
    <property type="component" value="Unassembled WGS sequence"/>
</dbReference>
<dbReference type="SUPFAM" id="SSF90112">
    <property type="entry name" value="Neurotransmitter-gated ion-channel transmembrane pore"/>
    <property type="match status" value="1"/>
</dbReference>
<evidence type="ECO:0000256" key="2">
    <source>
        <dbReference type="SAM" id="Phobius"/>
    </source>
</evidence>
<evidence type="ECO:0008006" key="5">
    <source>
        <dbReference type="Google" id="ProtNLM"/>
    </source>
</evidence>
<gene>
    <name evidence="3" type="ORF">PXEA_LOCUS35095</name>
</gene>
<comment type="caution">
    <text evidence="3">The sequence shown here is derived from an EMBL/GenBank/DDBJ whole genome shotgun (WGS) entry which is preliminary data.</text>
</comment>
<accession>A0A3S5BV98</accession>
<organism evidence="3 4">
    <name type="scientific">Protopolystoma xenopodis</name>
    <dbReference type="NCBI Taxonomy" id="117903"/>
    <lineage>
        <taxon>Eukaryota</taxon>
        <taxon>Metazoa</taxon>
        <taxon>Spiralia</taxon>
        <taxon>Lophotrochozoa</taxon>
        <taxon>Platyhelminthes</taxon>
        <taxon>Monogenea</taxon>
        <taxon>Polyopisthocotylea</taxon>
        <taxon>Polystomatidea</taxon>
        <taxon>Polystomatidae</taxon>
        <taxon>Protopolystoma</taxon>
    </lineage>
</organism>
<keyword evidence="2" id="KW-0812">Transmembrane</keyword>
<dbReference type="GO" id="GO:0016020">
    <property type="term" value="C:membrane"/>
    <property type="evidence" value="ECO:0007669"/>
    <property type="project" value="InterPro"/>
</dbReference>
<dbReference type="EMBL" id="CAAALY010270362">
    <property type="protein sequence ID" value="VEL41655.1"/>
    <property type="molecule type" value="Genomic_DNA"/>
</dbReference>
<dbReference type="InterPro" id="IPR036719">
    <property type="entry name" value="Neuro-gated_channel_TM_sf"/>
</dbReference>
<evidence type="ECO:0000313" key="3">
    <source>
        <dbReference type="EMBL" id="VEL41655.1"/>
    </source>
</evidence>